<dbReference type="Proteomes" id="UP000679848">
    <property type="component" value="Chromosome"/>
</dbReference>
<evidence type="ECO:0000313" key="1">
    <source>
        <dbReference type="EMBL" id="BCK85401.1"/>
    </source>
</evidence>
<name>A0A810QIY4_9FIRM</name>
<protein>
    <submittedName>
        <fullName evidence="1">Uncharacterized protein</fullName>
    </submittedName>
</protein>
<proteinExistence type="predicted"/>
<evidence type="ECO:0000313" key="2">
    <source>
        <dbReference type="Proteomes" id="UP000679848"/>
    </source>
</evidence>
<accession>A0A810QIY4</accession>
<dbReference type="EMBL" id="AP023420">
    <property type="protein sequence ID" value="BCK85401.1"/>
    <property type="molecule type" value="Genomic_DNA"/>
</dbReference>
<sequence>MTAERRALLGDHEAAKRLTDAGVLVPCMCGRTPKEHGPEDWKPTFYDPDSGGDPVSIECECGINFSIWSYDYYKTRLAWNTRTPILSAEELQRLEENT</sequence>
<dbReference type="AlphaFoldDB" id="A0A810QIY4"/>
<dbReference type="RefSeq" id="WP_213543524.1">
    <property type="nucleotide sequence ID" value="NZ_AP023420.1"/>
</dbReference>
<organism evidence="1 2">
    <name type="scientific">Pusillibacter faecalis</name>
    <dbReference type="NCBI Taxonomy" id="2714358"/>
    <lineage>
        <taxon>Bacteria</taxon>
        <taxon>Bacillati</taxon>
        <taxon>Bacillota</taxon>
        <taxon>Clostridia</taxon>
        <taxon>Eubacteriales</taxon>
        <taxon>Oscillospiraceae</taxon>
        <taxon>Pusillibacter</taxon>
    </lineage>
</organism>
<gene>
    <name evidence="1" type="ORF">MM59RIKEN_27200</name>
</gene>
<keyword evidence="2" id="KW-1185">Reference proteome</keyword>
<dbReference type="KEGG" id="pfaa:MM59RIKEN_27200"/>
<reference evidence="1" key="1">
    <citation type="submission" date="2020-09" db="EMBL/GenBank/DDBJ databases">
        <title>New species isolated from human feces.</title>
        <authorList>
            <person name="Kitahara M."/>
            <person name="Shigeno Y."/>
            <person name="Shime M."/>
            <person name="Matsumoto Y."/>
            <person name="Nakamura S."/>
            <person name="Motooka D."/>
            <person name="Fukuoka S."/>
            <person name="Nishikawa H."/>
            <person name="Benno Y."/>
        </authorList>
    </citation>
    <scope>NUCLEOTIDE SEQUENCE</scope>
    <source>
        <strain evidence="1">MM59</strain>
    </source>
</reference>